<dbReference type="AlphaFoldDB" id="A0AAP0K3C8"/>
<reference evidence="2 3" key="1">
    <citation type="submission" date="2024-01" db="EMBL/GenBank/DDBJ databases">
        <title>Genome assemblies of Stephania.</title>
        <authorList>
            <person name="Yang L."/>
        </authorList>
    </citation>
    <scope>NUCLEOTIDE SEQUENCE [LARGE SCALE GENOMIC DNA]</scope>
    <source>
        <strain evidence="2">QJT</strain>
        <tissue evidence="2">Leaf</tissue>
    </source>
</reference>
<dbReference type="Proteomes" id="UP001417504">
    <property type="component" value="Unassembled WGS sequence"/>
</dbReference>
<gene>
    <name evidence="2" type="ORF">Sjap_004493</name>
</gene>
<comment type="caution">
    <text evidence="2">The sequence shown here is derived from an EMBL/GenBank/DDBJ whole genome shotgun (WGS) entry which is preliminary data.</text>
</comment>
<keyword evidence="3" id="KW-1185">Reference proteome</keyword>
<evidence type="ECO:0000313" key="2">
    <source>
        <dbReference type="EMBL" id="KAK9144590.1"/>
    </source>
</evidence>
<name>A0AAP0K3C8_9MAGN</name>
<evidence type="ECO:0000256" key="1">
    <source>
        <dbReference type="SAM" id="MobiDB-lite"/>
    </source>
</evidence>
<sequence length="74" mass="8225">MWHFSRIELLSSQGSSCSSLFSFSLQMMVPSILDCKAQLTWEQYSEKQRKDAGAPLLPSASSNDPKSKAIELNS</sequence>
<feature type="compositionally biased region" description="Basic and acidic residues" evidence="1">
    <location>
        <begin position="65"/>
        <end position="74"/>
    </location>
</feature>
<evidence type="ECO:0000313" key="3">
    <source>
        <dbReference type="Proteomes" id="UP001417504"/>
    </source>
</evidence>
<accession>A0AAP0K3C8</accession>
<feature type="region of interest" description="Disordered" evidence="1">
    <location>
        <begin position="50"/>
        <end position="74"/>
    </location>
</feature>
<proteinExistence type="predicted"/>
<protein>
    <submittedName>
        <fullName evidence="2">Uncharacterized protein</fullName>
    </submittedName>
</protein>
<organism evidence="2 3">
    <name type="scientific">Stephania japonica</name>
    <dbReference type="NCBI Taxonomy" id="461633"/>
    <lineage>
        <taxon>Eukaryota</taxon>
        <taxon>Viridiplantae</taxon>
        <taxon>Streptophyta</taxon>
        <taxon>Embryophyta</taxon>
        <taxon>Tracheophyta</taxon>
        <taxon>Spermatophyta</taxon>
        <taxon>Magnoliopsida</taxon>
        <taxon>Ranunculales</taxon>
        <taxon>Menispermaceae</taxon>
        <taxon>Menispermoideae</taxon>
        <taxon>Cissampelideae</taxon>
        <taxon>Stephania</taxon>
    </lineage>
</organism>
<dbReference type="EMBL" id="JBBNAE010000002">
    <property type="protein sequence ID" value="KAK9144590.1"/>
    <property type="molecule type" value="Genomic_DNA"/>
</dbReference>